<dbReference type="InterPro" id="IPR036388">
    <property type="entry name" value="WH-like_DNA-bd_sf"/>
</dbReference>
<dbReference type="CDD" id="cd00090">
    <property type="entry name" value="HTH_ARSR"/>
    <property type="match status" value="1"/>
</dbReference>
<reference evidence="3" key="1">
    <citation type="journal article" date="2019" name="Int. J. Syst. Evol. Microbiol.">
        <title>The Global Catalogue of Microorganisms (GCM) 10K type strain sequencing project: providing services to taxonomists for standard genome sequencing and annotation.</title>
        <authorList>
            <consortium name="The Broad Institute Genomics Platform"/>
            <consortium name="The Broad Institute Genome Sequencing Center for Infectious Disease"/>
            <person name="Wu L."/>
            <person name="Ma J."/>
        </authorList>
    </citation>
    <scope>NUCLEOTIDE SEQUENCE [LARGE SCALE GENOMIC DNA]</scope>
    <source>
        <strain evidence="3">CGMCC 1.13574</strain>
    </source>
</reference>
<evidence type="ECO:0000256" key="1">
    <source>
        <dbReference type="SAM" id="MobiDB-lite"/>
    </source>
</evidence>
<sequence length="196" mass="22427">MNICDLSIPRRRRVLVALNPVGKTRLTAREIAERIGEPGETKVSFTIGVLLREGFIDTVSQKRPYVYVARAERCQERRAADLRRRLERNRKKGIRPLQEYLAQVAAEKLERDREREQKRRERAAKAKPKAVRAIKPRPKPKASQGISIPPRARYITEPAPVLVRAETVEEWMARTGQQPEVLPPGAVSKPIWRTAA</sequence>
<keyword evidence="3" id="KW-1185">Reference proteome</keyword>
<dbReference type="InterPro" id="IPR036390">
    <property type="entry name" value="WH_DNA-bd_sf"/>
</dbReference>
<dbReference type="Gene3D" id="1.10.10.10">
    <property type="entry name" value="Winged helix-like DNA-binding domain superfamily/Winged helix DNA-binding domain"/>
    <property type="match status" value="1"/>
</dbReference>
<dbReference type="InterPro" id="IPR011991">
    <property type="entry name" value="ArsR-like_HTH"/>
</dbReference>
<dbReference type="RefSeq" id="WP_377003492.1">
    <property type="nucleotide sequence ID" value="NZ_JBHSGG010000012.1"/>
</dbReference>
<dbReference type="Proteomes" id="UP001595892">
    <property type="component" value="Unassembled WGS sequence"/>
</dbReference>
<name>A0ABV9NGH7_9GAMM</name>
<feature type="compositionally biased region" description="Basic and acidic residues" evidence="1">
    <location>
        <begin position="109"/>
        <end position="119"/>
    </location>
</feature>
<proteinExistence type="predicted"/>
<feature type="compositionally biased region" description="Basic residues" evidence="1">
    <location>
        <begin position="120"/>
        <end position="140"/>
    </location>
</feature>
<protein>
    <submittedName>
        <fullName evidence="2">Winged helix-turn-helix domain-containing protein</fullName>
    </submittedName>
</protein>
<comment type="caution">
    <text evidence="2">The sequence shown here is derived from an EMBL/GenBank/DDBJ whole genome shotgun (WGS) entry which is preliminary data.</text>
</comment>
<feature type="region of interest" description="Disordered" evidence="1">
    <location>
        <begin position="176"/>
        <end position="196"/>
    </location>
</feature>
<gene>
    <name evidence="2" type="ORF">ACFO3Q_04735</name>
</gene>
<evidence type="ECO:0000313" key="2">
    <source>
        <dbReference type="EMBL" id="MFC4727477.1"/>
    </source>
</evidence>
<evidence type="ECO:0000313" key="3">
    <source>
        <dbReference type="Proteomes" id="UP001595892"/>
    </source>
</evidence>
<dbReference type="EMBL" id="JBHSGG010000012">
    <property type="protein sequence ID" value="MFC4727477.1"/>
    <property type="molecule type" value="Genomic_DNA"/>
</dbReference>
<feature type="region of interest" description="Disordered" evidence="1">
    <location>
        <begin position="109"/>
        <end position="151"/>
    </location>
</feature>
<accession>A0ABV9NGH7</accession>
<dbReference type="SUPFAM" id="SSF46785">
    <property type="entry name" value="Winged helix' DNA-binding domain"/>
    <property type="match status" value="1"/>
</dbReference>
<organism evidence="2 3">
    <name type="scientific">Coralloluteibacterium thermophilum</name>
    <dbReference type="NCBI Taxonomy" id="2707049"/>
    <lineage>
        <taxon>Bacteria</taxon>
        <taxon>Pseudomonadati</taxon>
        <taxon>Pseudomonadota</taxon>
        <taxon>Gammaproteobacteria</taxon>
        <taxon>Lysobacterales</taxon>
        <taxon>Lysobacteraceae</taxon>
        <taxon>Coralloluteibacterium</taxon>
    </lineage>
</organism>